<dbReference type="AlphaFoldDB" id="I2F277"/>
<dbReference type="InterPro" id="IPR020103">
    <property type="entry name" value="PsdUridine_synth_cat_dom_sf"/>
</dbReference>
<dbReference type="Gene3D" id="3.30.2350.10">
    <property type="entry name" value="Pseudouridine synthase"/>
    <property type="match status" value="1"/>
</dbReference>
<sequence precursor="true">MNFLRGLNAPFNLSGVISIEKEFKVTKENFYERLDRVLRKELSDLKLSSIYKLLRRGNVRVNGNKIRDGSWKMEIGDKVQVVFSGDPSKLKRLEESRELTPKHIPLDILFEDDLIVAVDKPSGISVHPGKGIQIITLVEGLMAYGNSKGFVPRPVHRLDKHTSGVILFAKSPEAARELSKLFRERGVEKGYFTLVKGFPEKRGKLVSQREKFVESLAFTVEKSYATTSLLWIDLFTGKKHQIRRQLSEAGYPVVGDDVYGDRLFNRDFKKETGLRRYFLHCSRLSFARNDGKEIEIISELPGDLKRVLGCLE</sequence>
<dbReference type="InterPro" id="IPR006225">
    <property type="entry name" value="PsdUridine_synth_RluC/D"/>
</dbReference>
<dbReference type="NCBIfam" id="TIGR00005">
    <property type="entry name" value="rluA_subfam"/>
    <property type="match status" value="1"/>
</dbReference>
<dbReference type="Pfam" id="PF00849">
    <property type="entry name" value="PseudoU_synth_2"/>
    <property type="match status" value="1"/>
</dbReference>
<dbReference type="GO" id="GO:0000455">
    <property type="term" value="P:enzyme-directed rRNA pseudouridine synthesis"/>
    <property type="evidence" value="ECO:0007669"/>
    <property type="project" value="TreeGrafter"/>
</dbReference>
<evidence type="ECO:0000256" key="7">
    <source>
        <dbReference type="PIRSR" id="PIRSR606225-1"/>
    </source>
</evidence>
<proteinExistence type="inferred from homology"/>
<evidence type="ECO:0000256" key="8">
    <source>
        <dbReference type="PROSITE-ProRule" id="PRU00182"/>
    </source>
</evidence>
<reference evidence="11 12" key="1">
    <citation type="journal article" date="2012" name="Genome Biol. Evol.">
        <title>Genome Sequence of the Mesophilic Thermotogales Bacterium Mesotoga prima MesG1.Ag.4.2 Reveals the Largest Thermotogales Genome To Date.</title>
        <authorList>
            <person name="Zhaxybayeva O."/>
            <person name="Swithers K.S."/>
            <person name="Foght J."/>
            <person name="Green A.G."/>
            <person name="Bruce D."/>
            <person name="Detter C."/>
            <person name="Han S."/>
            <person name="Teshima H."/>
            <person name="Han J."/>
            <person name="Woyke T."/>
            <person name="Pitluck S."/>
            <person name="Nolan M."/>
            <person name="Ivanova N."/>
            <person name="Pati A."/>
            <person name="Land M.L."/>
            <person name="Dlutek M."/>
            <person name="Doolittle W.F."/>
            <person name="Noll K.M."/>
            <person name="Nesbo C.L."/>
        </authorList>
    </citation>
    <scope>NUCLEOTIDE SEQUENCE [LARGE SCALE GENOMIC DNA]</scope>
    <source>
        <strain evidence="12">mesG1.Ag.4.2</strain>
    </source>
</reference>
<dbReference type="RefSeq" id="WP_006491770.1">
    <property type="nucleotide sequence ID" value="NC_017934.1"/>
</dbReference>
<name>I2F277_9BACT</name>
<keyword evidence="6 9" id="KW-0413">Isomerase</keyword>
<comment type="similarity">
    <text evidence="3 9">Belongs to the pseudouridine synthase RluA family.</text>
</comment>
<dbReference type="HOGENOM" id="CLU_016902_1_0_0"/>
<feature type="active site" evidence="7">
    <location>
        <position position="159"/>
    </location>
</feature>
<dbReference type="SUPFAM" id="SSF55174">
    <property type="entry name" value="Alpha-L RNA-binding motif"/>
    <property type="match status" value="1"/>
</dbReference>
<dbReference type="SMART" id="SM00363">
    <property type="entry name" value="S4"/>
    <property type="match status" value="1"/>
</dbReference>
<organism evidence="11 12">
    <name type="scientific">Mesotoga prima MesG1.Ag.4.2</name>
    <dbReference type="NCBI Taxonomy" id="660470"/>
    <lineage>
        <taxon>Bacteria</taxon>
        <taxon>Thermotogati</taxon>
        <taxon>Thermotogota</taxon>
        <taxon>Thermotogae</taxon>
        <taxon>Kosmotogales</taxon>
        <taxon>Kosmotogaceae</taxon>
        <taxon>Mesotoga</taxon>
    </lineage>
</organism>
<dbReference type="GeneID" id="87106154"/>
<dbReference type="PANTHER" id="PTHR21600:SF92">
    <property type="entry name" value="RIBOSOMAL LARGE SUBUNIT PSEUDOURIDINE SYNTHASE C"/>
    <property type="match status" value="1"/>
</dbReference>
<comment type="catalytic activity">
    <reaction evidence="1">
        <text>uridine(955/2504/2580) in 23S rRNA = pseudouridine(955/2504/2580) in 23S rRNA</text>
        <dbReference type="Rhea" id="RHEA:42528"/>
        <dbReference type="Rhea" id="RHEA-COMP:10099"/>
        <dbReference type="Rhea" id="RHEA-COMP:10100"/>
        <dbReference type="ChEBI" id="CHEBI:65314"/>
        <dbReference type="ChEBI" id="CHEBI:65315"/>
        <dbReference type="EC" id="5.4.99.24"/>
    </reaction>
</comment>
<dbReference type="InterPro" id="IPR006224">
    <property type="entry name" value="PsdUridine_synth_RluA-like_CS"/>
</dbReference>
<dbReference type="GO" id="GO:0003723">
    <property type="term" value="F:RNA binding"/>
    <property type="evidence" value="ECO:0007669"/>
    <property type="project" value="UniProtKB-KW"/>
</dbReference>
<dbReference type="GO" id="GO:0160141">
    <property type="term" value="F:23S rRNA pseudouridine(955/2504/2580) synthase activity"/>
    <property type="evidence" value="ECO:0007669"/>
    <property type="project" value="UniProtKB-EC"/>
</dbReference>
<keyword evidence="5 8" id="KW-0694">RNA-binding</keyword>
<dbReference type="STRING" id="660470.Theba_0299"/>
<dbReference type="CDD" id="cd00165">
    <property type="entry name" value="S4"/>
    <property type="match status" value="1"/>
</dbReference>
<dbReference type="PROSITE" id="PS01129">
    <property type="entry name" value="PSI_RLU"/>
    <property type="match status" value="1"/>
</dbReference>
<protein>
    <recommendedName>
        <fullName evidence="9">Pseudouridine synthase</fullName>
        <ecNumber evidence="9">5.4.99.-</ecNumber>
    </recommendedName>
</protein>
<feature type="domain" description="RNA-binding S4" evidence="10">
    <location>
        <begin position="32"/>
        <end position="98"/>
    </location>
</feature>
<evidence type="ECO:0000256" key="9">
    <source>
        <dbReference type="RuleBase" id="RU362028"/>
    </source>
</evidence>
<evidence type="ECO:0000256" key="1">
    <source>
        <dbReference type="ARBA" id="ARBA00000381"/>
    </source>
</evidence>
<evidence type="ECO:0000256" key="2">
    <source>
        <dbReference type="ARBA" id="ARBA00002876"/>
    </source>
</evidence>
<dbReference type="PANTHER" id="PTHR21600">
    <property type="entry name" value="MITOCHONDRIAL RNA PSEUDOURIDINE SYNTHASE"/>
    <property type="match status" value="1"/>
</dbReference>
<comment type="function">
    <text evidence="2">Responsible for synthesis of pseudouridine from uracil at positions 955, 2504 and 2580 in 23S ribosomal RNA.</text>
</comment>
<evidence type="ECO:0000256" key="6">
    <source>
        <dbReference type="ARBA" id="ARBA00023235"/>
    </source>
</evidence>
<keyword evidence="4" id="KW-0698">rRNA processing</keyword>
<keyword evidence="12" id="KW-1185">Reference proteome</keyword>
<evidence type="ECO:0000259" key="10">
    <source>
        <dbReference type="SMART" id="SM00363"/>
    </source>
</evidence>
<dbReference type="EC" id="5.4.99.-" evidence="9"/>
<dbReference type="InterPro" id="IPR050188">
    <property type="entry name" value="RluA_PseudoU_synthase"/>
</dbReference>
<gene>
    <name evidence="11" type="ORF">Theba_0299</name>
</gene>
<evidence type="ECO:0000313" key="12">
    <source>
        <dbReference type="Proteomes" id="UP000002881"/>
    </source>
</evidence>
<dbReference type="KEGG" id="mpg:Theba_0299"/>
<dbReference type="PROSITE" id="PS50889">
    <property type="entry name" value="S4"/>
    <property type="match status" value="1"/>
</dbReference>
<dbReference type="InterPro" id="IPR002942">
    <property type="entry name" value="S4_RNA-bd"/>
</dbReference>
<dbReference type="InterPro" id="IPR036986">
    <property type="entry name" value="S4_RNA-bd_sf"/>
</dbReference>
<evidence type="ECO:0000256" key="3">
    <source>
        <dbReference type="ARBA" id="ARBA00010876"/>
    </source>
</evidence>
<evidence type="ECO:0000313" key="11">
    <source>
        <dbReference type="EMBL" id="AFK06030.1"/>
    </source>
</evidence>
<dbReference type="Gene3D" id="3.10.290.10">
    <property type="entry name" value="RNA-binding S4 domain"/>
    <property type="match status" value="1"/>
</dbReference>
<dbReference type="InterPro" id="IPR006145">
    <property type="entry name" value="PsdUridine_synth_RsuA/RluA"/>
</dbReference>
<dbReference type="EMBL" id="CP003532">
    <property type="protein sequence ID" value="AFK06030.1"/>
    <property type="molecule type" value="Genomic_DNA"/>
</dbReference>
<dbReference type="SUPFAM" id="SSF55120">
    <property type="entry name" value="Pseudouridine synthase"/>
    <property type="match status" value="1"/>
</dbReference>
<accession>I2F277</accession>
<dbReference type="CDD" id="cd02869">
    <property type="entry name" value="PseudoU_synth_RluA_like"/>
    <property type="match status" value="1"/>
</dbReference>
<evidence type="ECO:0000256" key="5">
    <source>
        <dbReference type="ARBA" id="ARBA00022884"/>
    </source>
</evidence>
<dbReference type="eggNOG" id="COG0564">
    <property type="taxonomic scope" value="Bacteria"/>
</dbReference>
<dbReference type="Pfam" id="PF01479">
    <property type="entry name" value="S4"/>
    <property type="match status" value="1"/>
</dbReference>
<dbReference type="Proteomes" id="UP000002881">
    <property type="component" value="Chromosome"/>
</dbReference>
<comment type="catalytic activity">
    <reaction evidence="9">
        <text>a uridine in RNA = a pseudouridine in RNA</text>
        <dbReference type="Rhea" id="RHEA:48348"/>
        <dbReference type="Rhea" id="RHEA-COMP:12068"/>
        <dbReference type="Rhea" id="RHEA-COMP:12069"/>
        <dbReference type="ChEBI" id="CHEBI:65314"/>
        <dbReference type="ChEBI" id="CHEBI:65315"/>
    </reaction>
</comment>
<evidence type="ECO:0000256" key="4">
    <source>
        <dbReference type="ARBA" id="ARBA00022552"/>
    </source>
</evidence>